<evidence type="ECO:0000313" key="2">
    <source>
        <dbReference type="EMBL" id="CBX96236.1"/>
    </source>
</evidence>
<dbReference type="InterPro" id="IPR007867">
    <property type="entry name" value="GMC_OxRtase_C"/>
</dbReference>
<dbReference type="STRING" id="985895.E4ZXZ1"/>
<dbReference type="PANTHER" id="PTHR11552:SF115">
    <property type="entry name" value="DEHYDROGENASE XPTC-RELATED"/>
    <property type="match status" value="1"/>
</dbReference>
<proteinExistence type="predicted"/>
<dbReference type="AlphaFoldDB" id="E4ZXZ1"/>
<dbReference type="EMBL" id="FP929128">
    <property type="protein sequence ID" value="CBX96236.1"/>
    <property type="molecule type" value="Genomic_DNA"/>
</dbReference>
<evidence type="ECO:0000313" key="3">
    <source>
        <dbReference type="Proteomes" id="UP000002668"/>
    </source>
</evidence>
<keyword evidence="3" id="KW-1185">Reference proteome</keyword>
<dbReference type="InterPro" id="IPR012132">
    <property type="entry name" value="GMC_OxRdtase"/>
</dbReference>
<feature type="domain" description="Glucose-methanol-choline oxidoreductase C-terminal" evidence="1">
    <location>
        <begin position="111"/>
        <end position="184"/>
    </location>
</feature>
<dbReference type="Proteomes" id="UP000002668">
    <property type="component" value="Genome"/>
</dbReference>
<dbReference type="SUPFAM" id="SSF54373">
    <property type="entry name" value="FAD-linked reductases, C-terminal domain"/>
    <property type="match status" value="1"/>
</dbReference>
<organism evidence="3">
    <name type="scientific">Leptosphaeria maculans (strain JN3 / isolate v23.1.3 / race Av1-4-5-6-7-8)</name>
    <name type="common">Blackleg fungus</name>
    <name type="synonym">Phoma lingam</name>
    <dbReference type="NCBI Taxonomy" id="985895"/>
    <lineage>
        <taxon>Eukaryota</taxon>
        <taxon>Fungi</taxon>
        <taxon>Dikarya</taxon>
        <taxon>Ascomycota</taxon>
        <taxon>Pezizomycotina</taxon>
        <taxon>Dothideomycetes</taxon>
        <taxon>Pleosporomycetidae</taxon>
        <taxon>Pleosporales</taxon>
        <taxon>Pleosporineae</taxon>
        <taxon>Leptosphaeriaceae</taxon>
        <taxon>Plenodomus</taxon>
        <taxon>Plenodomus lingam/Leptosphaeria maculans species complex</taxon>
    </lineage>
</organism>
<name>E4ZXZ1_LEPMJ</name>
<gene>
    <name evidence="2" type="ORF">LEMA_P111550.1</name>
</gene>
<sequence>MRNTTHAALELALYTAKQPSLYDYTASGYAYLSWPLVSKSTAHSLQSLVKSGPRLSSPIDKLKASYLTHPGVPNLEVIFSDGYTGRKGYPAPTSPLAGINTFSLIGVLQHPLSRGSVHINSPAPAAPPSINPNYLSHPYDRAAVTHIARFLRHVASTHPLRGVWASEYEPGSAVQTEAEWAADVCDDAGGERGSGGFAVEGVWDEWVEGGGCECGAGVAECAFADAGVWDCREGGGDGGARASG</sequence>
<dbReference type="VEuPathDB" id="FungiDB:LEMA_P111550.1"/>
<evidence type="ECO:0000259" key="1">
    <source>
        <dbReference type="Pfam" id="PF05199"/>
    </source>
</evidence>
<reference evidence="3" key="1">
    <citation type="journal article" date="2011" name="Nat. Commun.">
        <title>Effector diversification within compartments of the Leptosphaeria maculans genome affected by Repeat-Induced Point mutations.</title>
        <authorList>
            <person name="Rouxel T."/>
            <person name="Grandaubert J."/>
            <person name="Hane J.K."/>
            <person name="Hoede C."/>
            <person name="van de Wouw A.P."/>
            <person name="Couloux A."/>
            <person name="Dominguez V."/>
            <person name="Anthouard V."/>
            <person name="Bally P."/>
            <person name="Bourras S."/>
            <person name="Cozijnsen A.J."/>
            <person name="Ciuffetti L.M."/>
            <person name="Degrave A."/>
            <person name="Dilmaghani A."/>
            <person name="Duret L."/>
            <person name="Fudal I."/>
            <person name="Goodwin S.B."/>
            <person name="Gout L."/>
            <person name="Glaser N."/>
            <person name="Linglin J."/>
            <person name="Kema G.H.J."/>
            <person name="Lapalu N."/>
            <person name="Lawrence C.B."/>
            <person name="May K."/>
            <person name="Meyer M."/>
            <person name="Ollivier B."/>
            <person name="Poulain J."/>
            <person name="Schoch C.L."/>
            <person name="Simon A."/>
            <person name="Spatafora J.W."/>
            <person name="Stachowiak A."/>
            <person name="Turgeon B.G."/>
            <person name="Tyler B.M."/>
            <person name="Vincent D."/>
            <person name="Weissenbach J."/>
            <person name="Amselem J."/>
            <person name="Quesneville H."/>
            <person name="Oliver R.P."/>
            <person name="Wincker P."/>
            <person name="Balesdent M.-H."/>
            <person name="Howlett B.J."/>
        </authorList>
    </citation>
    <scope>NUCLEOTIDE SEQUENCE [LARGE SCALE GENOMIC DNA]</scope>
    <source>
        <strain evidence="3">JN3 / isolate v23.1.3 / race Av1-4-5-6-7-8</strain>
    </source>
</reference>
<dbReference type="GO" id="GO:0044550">
    <property type="term" value="P:secondary metabolite biosynthetic process"/>
    <property type="evidence" value="ECO:0007669"/>
    <property type="project" value="TreeGrafter"/>
</dbReference>
<dbReference type="eggNOG" id="KOG1238">
    <property type="taxonomic scope" value="Eukaryota"/>
</dbReference>
<dbReference type="HOGENOM" id="CLU_1138170_0_0_1"/>
<dbReference type="GO" id="GO:0016614">
    <property type="term" value="F:oxidoreductase activity, acting on CH-OH group of donors"/>
    <property type="evidence" value="ECO:0007669"/>
    <property type="project" value="InterPro"/>
</dbReference>
<dbReference type="Pfam" id="PF05199">
    <property type="entry name" value="GMC_oxred_C"/>
    <property type="match status" value="1"/>
</dbReference>
<dbReference type="OrthoDB" id="269227at2759"/>
<protein>
    <recommendedName>
        <fullName evidence="1">Glucose-methanol-choline oxidoreductase C-terminal domain-containing protein</fullName>
    </recommendedName>
</protein>
<dbReference type="Gene3D" id="3.30.560.10">
    <property type="entry name" value="Glucose Oxidase, domain 3"/>
    <property type="match status" value="1"/>
</dbReference>
<dbReference type="InParanoid" id="E4ZXZ1"/>
<accession>E4ZXZ1</accession>
<dbReference type="GO" id="GO:0050660">
    <property type="term" value="F:flavin adenine dinucleotide binding"/>
    <property type="evidence" value="ECO:0007669"/>
    <property type="project" value="InterPro"/>
</dbReference>
<dbReference type="PANTHER" id="PTHR11552">
    <property type="entry name" value="GLUCOSE-METHANOL-CHOLINE GMC OXIDOREDUCTASE"/>
    <property type="match status" value="1"/>
</dbReference>